<evidence type="ECO:0000313" key="1">
    <source>
        <dbReference type="EMBL" id="UPL01017.1"/>
    </source>
</evidence>
<keyword evidence="2" id="KW-1185">Reference proteome</keyword>
<reference evidence="1" key="1">
    <citation type="submission" date="2021-11" db="EMBL/GenBank/DDBJ databases">
        <title>Fusarium solani-melongenae Genome sequencing and assembly.</title>
        <authorList>
            <person name="Xie S."/>
            <person name="Huang L."/>
            <person name="Zhang X."/>
        </authorList>
    </citation>
    <scope>NUCLEOTIDE SEQUENCE</scope>
    <source>
        <strain evidence="1">CRI 24-3</strain>
    </source>
</reference>
<gene>
    <name evidence="1" type="ORF">LCI18_011951</name>
</gene>
<protein>
    <submittedName>
        <fullName evidence="1">Uncharacterized protein</fullName>
    </submittedName>
</protein>
<proteinExistence type="predicted"/>
<dbReference type="Proteomes" id="UP000830768">
    <property type="component" value="Chromosome 10"/>
</dbReference>
<sequence length="420" mass="46077">MASKKAFAKSDSVLIVGGGIFGLGTALELKKRGYERVTVLDRVDISRVIRVEYASELYARMAREALKEWNSTYKKHFYPSGFVMMADKSADASYVAKSKSMSEKLGDDSGEITDAARLRTRYPNFPATTEGFNAYVNPQGGWADAEASVRQLSEECSRQGVNFVTGPRGRVTSLQVRNNQVIGVSVAEGEPILADQVILATGAWSNQLLPISHASSASGQSVGFIQLSSEEAESLRGMPVIIDFTSGVFVFPPYPGKNILKVAHHGYGYATRTPVDSGKRVISSPKLIGNNADAGYLPGDADEQLRAGLRLLAPRFAGHPWLKKRMCWYSDTPEGDFIADYHPQLDGLFIATGGAGHAFKFLPVLGRYIADCFEGKASDELRHKWRLRLPRKQEVEAKPGDGSRGGRPWRVLRKEEQAKL</sequence>
<name>A0ACD3ZJJ1_FUSSC</name>
<accession>A0ACD3ZJJ1</accession>
<evidence type="ECO:0000313" key="2">
    <source>
        <dbReference type="Proteomes" id="UP000830768"/>
    </source>
</evidence>
<organism evidence="1 2">
    <name type="scientific">Fusarium solani subsp. cucurbitae</name>
    <name type="common">Neocosmosporum cucurbitae</name>
    <dbReference type="NCBI Taxonomy" id="2747967"/>
    <lineage>
        <taxon>Eukaryota</taxon>
        <taxon>Fungi</taxon>
        <taxon>Dikarya</taxon>
        <taxon>Ascomycota</taxon>
        <taxon>Pezizomycotina</taxon>
        <taxon>Sordariomycetes</taxon>
        <taxon>Hypocreomycetidae</taxon>
        <taxon>Hypocreales</taxon>
        <taxon>Nectriaceae</taxon>
        <taxon>Fusarium</taxon>
        <taxon>Fusarium solani species complex</taxon>
    </lineage>
</organism>
<dbReference type="EMBL" id="CP090038">
    <property type="protein sequence ID" value="UPL01017.1"/>
    <property type="molecule type" value="Genomic_DNA"/>
</dbReference>